<gene>
    <name evidence="1" type="ORF">JHL16_33875</name>
</gene>
<sequence>MAAQAKMLSSWIHVANPSRSTRDVLNLTVGGTIMLNQEAVNAVAGRLMGVTVRVMDSDTADDDLLLTDTSFQIGVHDTSPRPFILSVIVPASKLNNCEPFYESRAEIYCKVSARSGTVQTNAANTSTVSVAID</sequence>
<dbReference type="Proteomes" id="UP000616151">
    <property type="component" value="Unassembled WGS sequence"/>
</dbReference>
<accession>A0ACC5RFC8</accession>
<reference evidence="1" key="1">
    <citation type="submission" date="2021-01" db="EMBL/GenBank/DDBJ databases">
        <authorList>
            <person name="Sun Q."/>
        </authorList>
    </citation>
    <scope>NUCLEOTIDE SEQUENCE</scope>
    <source>
        <strain evidence="1">YIM B02566</strain>
    </source>
</reference>
<protein>
    <submittedName>
        <fullName evidence="1">Uncharacterized protein</fullName>
    </submittedName>
</protein>
<name>A0ACC5RFC8_9HYPH</name>
<evidence type="ECO:0000313" key="1">
    <source>
        <dbReference type="EMBL" id="MBK1871406.1"/>
    </source>
</evidence>
<organism evidence="1 2">
    <name type="scientific">Taklimakanibacter albus</name>
    <dbReference type="NCBI Taxonomy" id="2800327"/>
    <lineage>
        <taxon>Bacteria</taxon>
        <taxon>Pseudomonadati</taxon>
        <taxon>Pseudomonadota</taxon>
        <taxon>Alphaproteobacteria</taxon>
        <taxon>Hyphomicrobiales</taxon>
        <taxon>Aestuariivirgaceae</taxon>
        <taxon>Taklimakanibacter</taxon>
    </lineage>
</organism>
<comment type="caution">
    <text evidence="1">The sequence shown here is derived from an EMBL/GenBank/DDBJ whole genome shotgun (WGS) entry which is preliminary data.</text>
</comment>
<proteinExistence type="predicted"/>
<evidence type="ECO:0000313" key="2">
    <source>
        <dbReference type="Proteomes" id="UP000616151"/>
    </source>
</evidence>
<keyword evidence="2" id="KW-1185">Reference proteome</keyword>
<dbReference type="EMBL" id="JAENHL010000008">
    <property type="protein sequence ID" value="MBK1871406.1"/>
    <property type="molecule type" value="Genomic_DNA"/>
</dbReference>